<protein>
    <submittedName>
        <fullName evidence="1">Uncharacterized protein</fullName>
    </submittedName>
</protein>
<accession>A0AAE1YAV1</accession>
<reference evidence="1" key="1">
    <citation type="submission" date="2020-06" db="EMBL/GenBank/DDBJ databases">
        <authorList>
            <person name="Li T."/>
            <person name="Hu X."/>
            <person name="Zhang T."/>
            <person name="Song X."/>
            <person name="Zhang H."/>
            <person name="Dai N."/>
            <person name="Sheng W."/>
            <person name="Hou X."/>
            <person name="Wei L."/>
        </authorList>
    </citation>
    <scope>NUCLEOTIDE SEQUENCE</scope>
    <source>
        <strain evidence="1">3651</strain>
        <tissue evidence="1">Leaf</tissue>
    </source>
</reference>
<gene>
    <name evidence="1" type="ORF">Salat_1450700</name>
</gene>
<organism evidence="1 2">
    <name type="scientific">Sesamum alatum</name>
    <dbReference type="NCBI Taxonomy" id="300844"/>
    <lineage>
        <taxon>Eukaryota</taxon>
        <taxon>Viridiplantae</taxon>
        <taxon>Streptophyta</taxon>
        <taxon>Embryophyta</taxon>
        <taxon>Tracheophyta</taxon>
        <taxon>Spermatophyta</taxon>
        <taxon>Magnoliopsida</taxon>
        <taxon>eudicotyledons</taxon>
        <taxon>Gunneridae</taxon>
        <taxon>Pentapetalae</taxon>
        <taxon>asterids</taxon>
        <taxon>lamiids</taxon>
        <taxon>Lamiales</taxon>
        <taxon>Pedaliaceae</taxon>
        <taxon>Sesamum</taxon>
    </lineage>
</organism>
<name>A0AAE1YAV1_9LAMI</name>
<keyword evidence="2" id="KW-1185">Reference proteome</keyword>
<evidence type="ECO:0000313" key="2">
    <source>
        <dbReference type="Proteomes" id="UP001293254"/>
    </source>
</evidence>
<comment type="caution">
    <text evidence="1">The sequence shown here is derived from an EMBL/GenBank/DDBJ whole genome shotgun (WGS) entry which is preliminary data.</text>
</comment>
<dbReference type="EMBL" id="JACGWO010000005">
    <property type="protein sequence ID" value="KAK4426820.1"/>
    <property type="molecule type" value="Genomic_DNA"/>
</dbReference>
<evidence type="ECO:0000313" key="1">
    <source>
        <dbReference type="EMBL" id="KAK4426820.1"/>
    </source>
</evidence>
<dbReference type="AlphaFoldDB" id="A0AAE1YAV1"/>
<proteinExistence type="predicted"/>
<reference evidence="1" key="2">
    <citation type="journal article" date="2024" name="Plant">
        <title>Genomic evolution and insights into agronomic trait innovations of Sesamum species.</title>
        <authorList>
            <person name="Miao H."/>
            <person name="Wang L."/>
            <person name="Qu L."/>
            <person name="Liu H."/>
            <person name="Sun Y."/>
            <person name="Le M."/>
            <person name="Wang Q."/>
            <person name="Wei S."/>
            <person name="Zheng Y."/>
            <person name="Lin W."/>
            <person name="Duan Y."/>
            <person name="Cao H."/>
            <person name="Xiong S."/>
            <person name="Wang X."/>
            <person name="Wei L."/>
            <person name="Li C."/>
            <person name="Ma Q."/>
            <person name="Ju M."/>
            <person name="Zhao R."/>
            <person name="Li G."/>
            <person name="Mu C."/>
            <person name="Tian Q."/>
            <person name="Mei H."/>
            <person name="Zhang T."/>
            <person name="Gao T."/>
            <person name="Zhang H."/>
        </authorList>
    </citation>
    <scope>NUCLEOTIDE SEQUENCE</scope>
    <source>
        <strain evidence="1">3651</strain>
    </source>
</reference>
<dbReference type="Proteomes" id="UP001293254">
    <property type="component" value="Unassembled WGS sequence"/>
</dbReference>
<sequence length="295" mass="32857">MKYFLPHIDDPEYLSQSPIEHVEQDQWKELVIYWTDEDVQMMMEGTDQSTLDILLESRPRAKGIEDDDTLDLHTHFTRELSKKPELERNKDFKKPHGWAVGRVVHAATWAAYMQGKALSIGDWRMPKCALLVVGCAQGCAGSHACTRIYRTVVHTRWACRTATMHAGQGRVHKGHECPQGQFPSLVAHGWLLLAPPPIKTVRASSPTYGSSGGGLSFALGKRFSVAKLRPQLLVASGCLILSPEIQVSTGKELLIPRGRAGLEASCLLPISPHFNNKVSFLRSSPYQSRGFRSFL</sequence>